<evidence type="ECO:0000313" key="1">
    <source>
        <dbReference type="EMBL" id="SNS03210.1"/>
    </source>
</evidence>
<dbReference type="AlphaFoldDB" id="A0A239B5Q3"/>
<gene>
    <name evidence="1" type="ORF">SAMN05446037_100324</name>
</gene>
<dbReference type="Proteomes" id="UP000198304">
    <property type="component" value="Unassembled WGS sequence"/>
</dbReference>
<dbReference type="EMBL" id="FZOJ01000003">
    <property type="protein sequence ID" value="SNS03210.1"/>
    <property type="molecule type" value="Genomic_DNA"/>
</dbReference>
<protein>
    <submittedName>
        <fullName evidence="1">Uncharacterized protein</fullName>
    </submittedName>
</protein>
<reference evidence="1 2" key="1">
    <citation type="submission" date="2017-06" db="EMBL/GenBank/DDBJ databases">
        <authorList>
            <person name="Kim H.J."/>
            <person name="Triplett B.A."/>
        </authorList>
    </citation>
    <scope>NUCLEOTIDE SEQUENCE [LARGE SCALE GENOMIC DNA]</scope>
    <source>
        <strain evidence="1 2">SCA</strain>
    </source>
</reference>
<sequence length="55" mass="6385">MKRRTARGITHVCDDCGCQGYEREPNENEINEGNLSFWHCPNCGKDFVDYISFLD</sequence>
<name>A0A239B5Q3_9FIRM</name>
<evidence type="ECO:0000313" key="2">
    <source>
        <dbReference type="Proteomes" id="UP000198304"/>
    </source>
</evidence>
<accession>A0A239B5Q3</accession>
<keyword evidence="2" id="KW-1185">Reference proteome</keyword>
<organism evidence="1 2">
    <name type="scientific">Anaerovirgula multivorans</name>
    <dbReference type="NCBI Taxonomy" id="312168"/>
    <lineage>
        <taxon>Bacteria</taxon>
        <taxon>Bacillati</taxon>
        <taxon>Bacillota</taxon>
        <taxon>Clostridia</taxon>
        <taxon>Peptostreptococcales</taxon>
        <taxon>Natronincolaceae</taxon>
        <taxon>Anaerovirgula</taxon>
    </lineage>
</organism>
<proteinExistence type="predicted"/>
<dbReference type="RefSeq" id="WP_176431177.1">
    <property type="nucleotide sequence ID" value="NZ_FZOJ01000003.1"/>
</dbReference>